<organism evidence="1 2">
    <name type="scientific">Acinetobacter dispersus</name>
    <dbReference type="NCBI Taxonomy" id="70348"/>
    <lineage>
        <taxon>Bacteria</taxon>
        <taxon>Pseudomonadati</taxon>
        <taxon>Pseudomonadota</taxon>
        <taxon>Gammaproteobacteria</taxon>
        <taxon>Moraxellales</taxon>
        <taxon>Moraxellaceae</taxon>
        <taxon>Acinetobacter</taxon>
    </lineage>
</organism>
<keyword evidence="2" id="KW-1185">Reference proteome</keyword>
<gene>
    <name evidence="1" type="ORF">F904_03841</name>
</gene>
<dbReference type="AlphaFoldDB" id="N9L1D6"/>
<accession>N9L1D6</accession>
<dbReference type="HOGENOM" id="CLU_1352205_0_0_6"/>
<evidence type="ECO:0000313" key="2">
    <source>
        <dbReference type="Proteomes" id="UP000013261"/>
    </source>
</evidence>
<sequence length="202" mass="23472">MSESKSLLIFQYLDEAIDFINQFISANKEYFDKFNPNVLTKLINIESDLVFFVNKFNQKDKDYLSHHGIYIPLLTRSINLGSFYDILANDEVDIANKVDTLKEYIGELSGILQEANQYITIYKNIDERNQAIIQPMLDELEGKIQGVDSALQALHFKETDAIYLGLSQKYKWEYFRNNGYFFITLIIFGGVSWNFNASLKEI</sequence>
<protein>
    <submittedName>
        <fullName evidence="1">Uncharacterized protein</fullName>
    </submittedName>
</protein>
<name>N9L1D6_9GAMM</name>
<dbReference type="EMBL" id="APRL01000015">
    <property type="protein sequence ID" value="ENW90087.1"/>
    <property type="molecule type" value="Genomic_DNA"/>
</dbReference>
<dbReference type="RefSeq" id="WP_005193112.1">
    <property type="nucleotide sequence ID" value="NZ_KB850052.1"/>
</dbReference>
<evidence type="ECO:0000313" key="1">
    <source>
        <dbReference type="EMBL" id="ENW90087.1"/>
    </source>
</evidence>
<dbReference type="Proteomes" id="UP000013261">
    <property type="component" value="Unassembled WGS sequence"/>
</dbReference>
<reference evidence="1 2" key="1">
    <citation type="submission" date="2013-02" db="EMBL/GenBank/DDBJ databases">
        <title>The Genome Sequence of Acinetobacter sp. ANC 4105.</title>
        <authorList>
            <consortium name="The Broad Institute Genome Sequencing Platform"/>
            <consortium name="The Broad Institute Genome Sequencing Center for Infectious Disease"/>
            <person name="Cerqueira G."/>
            <person name="Feldgarden M."/>
            <person name="Courvalin P."/>
            <person name="Perichon B."/>
            <person name="Grillot-Courvalin C."/>
            <person name="Clermont D."/>
            <person name="Rocha E."/>
            <person name="Yoon E.-J."/>
            <person name="Nemec A."/>
            <person name="Walker B."/>
            <person name="Young S.K."/>
            <person name="Zeng Q."/>
            <person name="Gargeya S."/>
            <person name="Fitzgerald M."/>
            <person name="Haas B."/>
            <person name="Abouelleil A."/>
            <person name="Alvarado L."/>
            <person name="Arachchi H.M."/>
            <person name="Berlin A.M."/>
            <person name="Chapman S.B."/>
            <person name="Dewar J."/>
            <person name="Goldberg J."/>
            <person name="Griggs A."/>
            <person name="Gujja S."/>
            <person name="Hansen M."/>
            <person name="Howarth C."/>
            <person name="Imamovic A."/>
            <person name="Larimer J."/>
            <person name="McCowan C."/>
            <person name="Murphy C."/>
            <person name="Neiman D."/>
            <person name="Pearson M."/>
            <person name="Priest M."/>
            <person name="Roberts A."/>
            <person name="Saif S."/>
            <person name="Shea T."/>
            <person name="Sisk P."/>
            <person name="Sykes S."/>
            <person name="Wortman J."/>
            <person name="Nusbaum C."/>
            <person name="Birren B."/>
        </authorList>
    </citation>
    <scope>NUCLEOTIDE SEQUENCE [LARGE SCALE GENOMIC DNA]</scope>
    <source>
        <strain evidence="1 2">ANC 4105</strain>
    </source>
</reference>
<proteinExistence type="predicted"/>
<dbReference type="PATRIC" id="fig|1217703.3.peg.3729"/>
<comment type="caution">
    <text evidence="1">The sequence shown here is derived from an EMBL/GenBank/DDBJ whole genome shotgun (WGS) entry which is preliminary data.</text>
</comment>